<comment type="caution">
    <text evidence="2">The sequence shown here is derived from an EMBL/GenBank/DDBJ whole genome shotgun (WGS) entry which is preliminary data.</text>
</comment>
<dbReference type="RefSeq" id="WP_147164456.1">
    <property type="nucleotide sequence ID" value="NZ_BJZO01000078.1"/>
</dbReference>
<keyword evidence="1" id="KW-0812">Transmembrane</keyword>
<name>A0A512HAF1_9PROT</name>
<evidence type="ECO:0000256" key="1">
    <source>
        <dbReference type="SAM" id="Phobius"/>
    </source>
</evidence>
<proteinExistence type="predicted"/>
<keyword evidence="3" id="KW-1185">Reference proteome</keyword>
<keyword evidence="1" id="KW-0472">Membrane</keyword>
<accession>A0A512HAF1</accession>
<reference evidence="2 3" key="1">
    <citation type="submission" date="2019-07" db="EMBL/GenBank/DDBJ databases">
        <title>Whole genome shotgun sequence of Rhodospirillum oryzae NBRC 107573.</title>
        <authorList>
            <person name="Hosoyama A."/>
            <person name="Uohara A."/>
            <person name="Ohji S."/>
            <person name="Ichikawa N."/>
        </authorList>
    </citation>
    <scope>NUCLEOTIDE SEQUENCE [LARGE SCALE GENOMIC DNA]</scope>
    <source>
        <strain evidence="2 3">NBRC 107573</strain>
    </source>
</reference>
<feature type="transmembrane region" description="Helical" evidence="1">
    <location>
        <begin position="12"/>
        <end position="35"/>
    </location>
</feature>
<gene>
    <name evidence="2" type="ORF">ROR02_25570</name>
</gene>
<protein>
    <recommendedName>
        <fullName evidence="4">Prepilin-type N-terminal cleavage/methylation domain-containing protein</fullName>
    </recommendedName>
</protein>
<dbReference type="EMBL" id="BJZO01000078">
    <property type="protein sequence ID" value="GEO82426.1"/>
    <property type="molecule type" value="Genomic_DNA"/>
</dbReference>
<dbReference type="Proteomes" id="UP000321567">
    <property type="component" value="Unassembled WGS sequence"/>
</dbReference>
<organism evidence="2 3">
    <name type="scientific">Pararhodospirillum oryzae</name>
    <dbReference type="NCBI Taxonomy" id="478448"/>
    <lineage>
        <taxon>Bacteria</taxon>
        <taxon>Pseudomonadati</taxon>
        <taxon>Pseudomonadota</taxon>
        <taxon>Alphaproteobacteria</taxon>
        <taxon>Rhodospirillales</taxon>
        <taxon>Rhodospirillaceae</taxon>
        <taxon>Pararhodospirillum</taxon>
    </lineage>
</organism>
<sequence length="456" mass="46223">MEARHAVARAGFALVEMALVVALVGGAAWGLLAVLGPVRQRDKEAGTQVRIVQVANALAAAARLHGALPCPEGQGDGVRESGPCRGTEGAVPWLALGLAPEAAQDAWNRPLAYRVSPQATAAGALSCTGTLPEATIAVVGSDLETPQAALFAVASSGAGNRLVGAGGVSRLSAAPLAANPTGVVAFDGRVLAWSPERVRLAMGCTPGPPQSLDVPLDVPVTASGLMAQTPLVWTPRGGGGRVLDSGSTRLVLASGAVLEAQGGTLAVASDDSGLGVWSGLAAQTGRGMGTETAADLATDADGHQRTLSIEWARAVTQVHVVLVGLVREKRAPFAWRQARGEGDARCLEAPAADRSCPVDWIEGVRLQAWSGDDQIGETVLQACPDGDANAKSVFEPLGFGGVSFTRVRLIAEPVRDASGAALGGESSVVRLAGLTASREAEAPAALDLALGCGERP</sequence>
<evidence type="ECO:0008006" key="4">
    <source>
        <dbReference type="Google" id="ProtNLM"/>
    </source>
</evidence>
<evidence type="ECO:0000313" key="2">
    <source>
        <dbReference type="EMBL" id="GEO82426.1"/>
    </source>
</evidence>
<dbReference type="AlphaFoldDB" id="A0A512HAF1"/>
<keyword evidence="1" id="KW-1133">Transmembrane helix</keyword>
<dbReference type="OrthoDB" id="7364051at2"/>
<evidence type="ECO:0000313" key="3">
    <source>
        <dbReference type="Proteomes" id="UP000321567"/>
    </source>
</evidence>